<dbReference type="RefSeq" id="WP_146961152.1">
    <property type="nucleotide sequence ID" value="NZ_CP042467.1"/>
</dbReference>
<name>A0A5B8XUI7_9DELT</name>
<feature type="chain" id="PRO_5022906153" description="Outer membrane protein beta-barrel domain-containing protein" evidence="1">
    <location>
        <begin position="23"/>
        <end position="203"/>
    </location>
</feature>
<evidence type="ECO:0000313" key="3">
    <source>
        <dbReference type="Proteomes" id="UP000321595"/>
    </source>
</evidence>
<accession>A0A5B8XUI7</accession>
<sequence length="203" mass="21684">MHLLHFRIWVGLALALTLVACASPTYHSATPIAEDAFNVGVGLAVRGYVGPNDHLIEPAPEIILRKGISENSDLGARVGGNIGVDWNWAFINSPDFALSLNIAATLTLPAFPGGYVGLLADVVKSEDFKLTLGLKPSLVMLARPKEGTDVFGNRDGYYGLAIAGMVGAKFDLGRFVLMPSVNIYAPIESDERLDFAAGVGFYF</sequence>
<protein>
    <recommendedName>
        <fullName evidence="4">Outer membrane protein beta-barrel domain-containing protein</fullName>
    </recommendedName>
</protein>
<dbReference type="PROSITE" id="PS51257">
    <property type="entry name" value="PROKAR_LIPOPROTEIN"/>
    <property type="match status" value="1"/>
</dbReference>
<evidence type="ECO:0008006" key="4">
    <source>
        <dbReference type="Google" id="ProtNLM"/>
    </source>
</evidence>
<keyword evidence="1" id="KW-0732">Signal</keyword>
<feature type="signal peptide" evidence="1">
    <location>
        <begin position="1"/>
        <end position="22"/>
    </location>
</feature>
<organism evidence="2 3">
    <name type="scientific">Microvenator marinus</name>
    <dbReference type="NCBI Taxonomy" id="2600177"/>
    <lineage>
        <taxon>Bacteria</taxon>
        <taxon>Deltaproteobacteria</taxon>
        <taxon>Bradymonadales</taxon>
        <taxon>Microvenatoraceae</taxon>
        <taxon>Microvenator</taxon>
    </lineage>
</organism>
<keyword evidence="3" id="KW-1185">Reference proteome</keyword>
<proteinExistence type="predicted"/>
<dbReference type="AlphaFoldDB" id="A0A5B8XUI7"/>
<reference evidence="2 3" key="1">
    <citation type="submission" date="2019-08" db="EMBL/GenBank/DDBJ databases">
        <authorList>
            <person name="Liang Q."/>
        </authorList>
    </citation>
    <scope>NUCLEOTIDE SEQUENCE [LARGE SCALE GENOMIC DNA]</scope>
    <source>
        <strain evidence="2 3">V1718</strain>
    </source>
</reference>
<dbReference type="EMBL" id="CP042467">
    <property type="protein sequence ID" value="QED28588.1"/>
    <property type="molecule type" value="Genomic_DNA"/>
</dbReference>
<dbReference type="Proteomes" id="UP000321595">
    <property type="component" value="Chromosome"/>
</dbReference>
<evidence type="ECO:0000313" key="2">
    <source>
        <dbReference type="EMBL" id="QED28588.1"/>
    </source>
</evidence>
<evidence type="ECO:0000256" key="1">
    <source>
        <dbReference type="SAM" id="SignalP"/>
    </source>
</evidence>
<gene>
    <name evidence="2" type="ORF">FRD01_15370</name>
</gene>
<dbReference type="KEGG" id="bbae:FRD01_15370"/>